<dbReference type="EMBL" id="CAJNOJ010000432">
    <property type="protein sequence ID" value="CAF1446658.1"/>
    <property type="molecule type" value="Genomic_DNA"/>
</dbReference>
<evidence type="ECO:0000313" key="2">
    <source>
        <dbReference type="EMBL" id="CAF1446658.1"/>
    </source>
</evidence>
<comment type="caution">
    <text evidence="2">The sequence shown here is derived from an EMBL/GenBank/DDBJ whole genome shotgun (WGS) entry which is preliminary data.</text>
</comment>
<dbReference type="Proteomes" id="UP000663852">
    <property type="component" value="Unassembled WGS sequence"/>
</dbReference>
<feature type="region of interest" description="Disordered" evidence="1">
    <location>
        <begin position="18"/>
        <end position="40"/>
    </location>
</feature>
<evidence type="ECO:0000256" key="1">
    <source>
        <dbReference type="SAM" id="MobiDB-lite"/>
    </source>
</evidence>
<name>A0A815PBK8_ADIRI</name>
<accession>A0A815PBK8</accession>
<dbReference type="Gene3D" id="3.30.420.10">
    <property type="entry name" value="Ribonuclease H-like superfamily/Ribonuclease H"/>
    <property type="match status" value="1"/>
</dbReference>
<reference evidence="2" key="1">
    <citation type="submission" date="2021-02" db="EMBL/GenBank/DDBJ databases">
        <authorList>
            <person name="Nowell W R."/>
        </authorList>
    </citation>
    <scope>NUCLEOTIDE SEQUENCE</scope>
</reference>
<protein>
    <submittedName>
        <fullName evidence="2">Uncharacterized protein</fullName>
    </submittedName>
</protein>
<proteinExistence type="predicted"/>
<feature type="compositionally biased region" description="Acidic residues" evidence="1">
    <location>
        <begin position="29"/>
        <end position="40"/>
    </location>
</feature>
<dbReference type="PANTHER" id="PTHR35871:SF1">
    <property type="entry name" value="CXC1-LIKE CYSTEINE CLUSTER ASSOCIATED WITH KDZ TRANSPOSASES DOMAIN-CONTAINING PROTEIN"/>
    <property type="match status" value="1"/>
</dbReference>
<dbReference type="OrthoDB" id="10044727at2759"/>
<gene>
    <name evidence="2" type="ORF">EDS130_LOCUS39252</name>
</gene>
<dbReference type="AlphaFoldDB" id="A0A815PBK8"/>
<evidence type="ECO:0000313" key="3">
    <source>
        <dbReference type="Proteomes" id="UP000663852"/>
    </source>
</evidence>
<organism evidence="2 3">
    <name type="scientific">Adineta ricciae</name>
    <name type="common">Rotifer</name>
    <dbReference type="NCBI Taxonomy" id="249248"/>
    <lineage>
        <taxon>Eukaryota</taxon>
        <taxon>Metazoa</taxon>
        <taxon>Spiralia</taxon>
        <taxon>Gnathifera</taxon>
        <taxon>Rotifera</taxon>
        <taxon>Eurotatoria</taxon>
        <taxon>Bdelloidea</taxon>
        <taxon>Adinetida</taxon>
        <taxon>Adinetidae</taxon>
        <taxon>Adineta</taxon>
    </lineage>
</organism>
<dbReference type="GO" id="GO:0003676">
    <property type="term" value="F:nucleic acid binding"/>
    <property type="evidence" value="ECO:0007669"/>
    <property type="project" value="InterPro"/>
</dbReference>
<sequence>MPKLSRRRSHCKSLIQRRYSQESLNTESDGSESNEELQMEVDADENIEPLDFKNKVYRNDMADLFELCKSKCPRKYISVLLYMTMRHFGVKWKDCDDFLIELGGTNGKTAHKWADVFISGDFDEFCNDNRGGKRGNEFFDCFPEIEVSAKTFTMERCSRKAADFTANDLALFIDEQYYLVTQTVKEAGSPLVRSTASCRIDLRRWGARFEQNGNRPYFEGHERADVILHRDKFISYFLERKDHYYTITDGDIPKWIIPSKTPATVLIFHDESTFKSGEVSAKRWFFGNQAPFHSKGRGRSNMVSDFIIQHPAGPFFQLDENEYKRALEKYPELEAPSDINYIQRTATASILVGYDAYFDNPTILEQFERIFKMLKYKGDFKDHAIEFIVDNARTHTAKSHSVNDFGKSIGTRCPIETINYVDSQGRKQTLDCYFRSGPNQGLSKGLFEIAKELKMTTASNLKLNELQKLLGDHPVFSTTSRLEQLGDQYNIKVMFCPKFHSELNAIEGLWCSQKQFVRSRTDQTYETMCRLIAESRLYFKEKQLQMKLFRRFWRCLSAYKGGQTYQQVLQLFLSNMASGTIKQHTRISNTGLADN</sequence>
<dbReference type="PANTHER" id="PTHR35871">
    <property type="entry name" value="EXPRESSED PROTEIN"/>
    <property type="match status" value="1"/>
</dbReference>
<dbReference type="InterPro" id="IPR036397">
    <property type="entry name" value="RNaseH_sf"/>
</dbReference>